<proteinExistence type="predicted"/>
<dbReference type="EMBL" id="KV417276">
    <property type="protein sequence ID" value="KZO98221.1"/>
    <property type="molecule type" value="Genomic_DNA"/>
</dbReference>
<accession>A0A167NYC4</accession>
<evidence type="ECO:0000313" key="2">
    <source>
        <dbReference type="Proteomes" id="UP000076738"/>
    </source>
</evidence>
<gene>
    <name evidence="1" type="ORF">CALVIDRAFT_36549</name>
</gene>
<name>A0A167NYC4_CALVF</name>
<organism evidence="1 2">
    <name type="scientific">Calocera viscosa (strain TUFC12733)</name>
    <dbReference type="NCBI Taxonomy" id="1330018"/>
    <lineage>
        <taxon>Eukaryota</taxon>
        <taxon>Fungi</taxon>
        <taxon>Dikarya</taxon>
        <taxon>Basidiomycota</taxon>
        <taxon>Agaricomycotina</taxon>
        <taxon>Dacrymycetes</taxon>
        <taxon>Dacrymycetales</taxon>
        <taxon>Dacrymycetaceae</taxon>
        <taxon>Calocera</taxon>
    </lineage>
</organism>
<dbReference type="InterPro" id="IPR032675">
    <property type="entry name" value="LRR_dom_sf"/>
</dbReference>
<keyword evidence="2" id="KW-1185">Reference proteome</keyword>
<evidence type="ECO:0008006" key="3">
    <source>
        <dbReference type="Google" id="ProtNLM"/>
    </source>
</evidence>
<sequence length="520" mass="58938">MHHALEISEIVSEICSHLEPEHHLVLAQTCRTLFHLWIPLGWRSIQLPTMVRLMEMLGDSLNVMKLCPTEAQSQRFRLYAAAIRDVCLEDVELVPYPAWCGEDPSMAHKLACFFHNVRVIEIRAILNGLHPFGYALLGRGVITIQVLATSSHVGEYGGSCGRVSLLRQLQTLDLSATSLSMRAWSGFPCFASCEATEALCTLLRRTKSLTKLDLSHLGMGLNVLKSMEEFQERLLELSIVDGLPLSLPQACLDASLCLSSLQKLNLSIMDPAVTSQVLSRITAPKLHTLAVDTSDFTIGQAKSLLRLLHFCSVKTLSLRIHQTWDVDETDYPFGPFPAELNRMEQPVAELFQLFPPLCSQLVCLDLYVDPTCFFDLSDDIVKTISQACPLLEAVKLWWHGSGGVREWSGWAWPWGLFDATALTFHCLEYFKTNCPRLRTLHITKLQGWNGIHNPRTQCSMDRSSSCIVLHLEYTPCDFPDEIYTYLRSLWSYVDLKWTNIDESQQESRWSSVRERFEELS</sequence>
<protein>
    <recommendedName>
        <fullName evidence="3">F-box domain-containing protein</fullName>
    </recommendedName>
</protein>
<dbReference type="SUPFAM" id="SSF52047">
    <property type="entry name" value="RNI-like"/>
    <property type="match status" value="1"/>
</dbReference>
<reference evidence="1 2" key="1">
    <citation type="journal article" date="2016" name="Mol. Biol. Evol.">
        <title>Comparative Genomics of Early-Diverging Mushroom-Forming Fungi Provides Insights into the Origins of Lignocellulose Decay Capabilities.</title>
        <authorList>
            <person name="Nagy L.G."/>
            <person name="Riley R."/>
            <person name="Tritt A."/>
            <person name="Adam C."/>
            <person name="Daum C."/>
            <person name="Floudas D."/>
            <person name="Sun H."/>
            <person name="Yadav J.S."/>
            <person name="Pangilinan J."/>
            <person name="Larsson K.H."/>
            <person name="Matsuura K."/>
            <person name="Barry K."/>
            <person name="Labutti K."/>
            <person name="Kuo R."/>
            <person name="Ohm R.A."/>
            <person name="Bhattacharya S.S."/>
            <person name="Shirouzu T."/>
            <person name="Yoshinaga Y."/>
            <person name="Martin F.M."/>
            <person name="Grigoriev I.V."/>
            <person name="Hibbett D.S."/>
        </authorList>
    </citation>
    <scope>NUCLEOTIDE SEQUENCE [LARGE SCALE GENOMIC DNA]</scope>
    <source>
        <strain evidence="1 2">TUFC12733</strain>
    </source>
</reference>
<evidence type="ECO:0000313" key="1">
    <source>
        <dbReference type="EMBL" id="KZO98221.1"/>
    </source>
</evidence>
<dbReference type="AlphaFoldDB" id="A0A167NYC4"/>
<dbReference type="Gene3D" id="3.80.10.10">
    <property type="entry name" value="Ribonuclease Inhibitor"/>
    <property type="match status" value="1"/>
</dbReference>
<dbReference type="OrthoDB" id="3543113at2759"/>
<dbReference type="Proteomes" id="UP000076738">
    <property type="component" value="Unassembled WGS sequence"/>
</dbReference>